<dbReference type="Pfam" id="PF07603">
    <property type="entry name" value="Lcl_C"/>
    <property type="match status" value="1"/>
</dbReference>
<evidence type="ECO:0000313" key="4">
    <source>
        <dbReference type="Proteomes" id="UP000199031"/>
    </source>
</evidence>
<dbReference type="Gene3D" id="2.60.40.740">
    <property type="match status" value="1"/>
</dbReference>
<dbReference type="EMBL" id="FOXQ01000013">
    <property type="protein sequence ID" value="SFQ46334.1"/>
    <property type="molecule type" value="Genomic_DNA"/>
</dbReference>
<name>A0A1I5YPX2_9BACT</name>
<proteinExistence type="predicted"/>
<dbReference type="InterPro" id="IPR025667">
    <property type="entry name" value="SprB_repeat"/>
</dbReference>
<feature type="chain" id="PRO_5011733980" evidence="1">
    <location>
        <begin position="19"/>
        <end position="342"/>
    </location>
</feature>
<dbReference type="STRING" id="1465490.SAMN05444277_113105"/>
<reference evidence="3 4" key="1">
    <citation type="submission" date="2016-10" db="EMBL/GenBank/DDBJ databases">
        <authorList>
            <person name="de Groot N.N."/>
        </authorList>
    </citation>
    <scope>NUCLEOTIDE SEQUENCE [LARGE SCALE GENOMIC DNA]</scope>
    <source>
        <strain evidence="3 4">DSM 28286</strain>
    </source>
</reference>
<gene>
    <name evidence="3" type="ORF">SAMN05444277_113105</name>
</gene>
<dbReference type="OrthoDB" id="9765957at2"/>
<dbReference type="RefSeq" id="WP_090661921.1">
    <property type="nucleotide sequence ID" value="NZ_FOXQ01000013.1"/>
</dbReference>
<dbReference type="Pfam" id="PF13573">
    <property type="entry name" value="SprB"/>
    <property type="match status" value="2"/>
</dbReference>
<feature type="signal peptide" evidence="1">
    <location>
        <begin position="1"/>
        <end position="18"/>
    </location>
</feature>
<evidence type="ECO:0000259" key="2">
    <source>
        <dbReference type="Pfam" id="PF07603"/>
    </source>
</evidence>
<protein>
    <submittedName>
        <fullName evidence="3">SprB repeat-containing protein</fullName>
    </submittedName>
</protein>
<keyword evidence="4" id="KW-1185">Reference proteome</keyword>
<feature type="domain" description="Lcl C-terminal" evidence="2">
    <location>
        <begin position="217"/>
        <end position="335"/>
    </location>
</feature>
<sequence>MKYLIFFLCMAYTAGGYAQTRPSIKNVAVTNVRCNGQANGTITITASNGRPPYNYSIDGGRTFQASNLFVNLKAGAYTIRIRDTFNTLSDSQRVTLAEPSRLIVSCSGSMQCGANSGTVSVTASGGTPPFSYSWNAGPQRSDSVQTGLPAGTYIATVSDANRCSDTCSVILQPQGGSSIPKYKVGDSMSCGYVVFVDTARNDKHPCATRYLICSFADQSSSVTWYNSQFTYTVIGATNDIIFDRSNAVKIDSFSLAANTCSKFSTDSCKGWYLPSKAELSLIYKTLAAKNTGGFAKEGYWTSVEAPKRHTAWVVDFLNGREIQSDKANKYHVRAVCEVWINN</sequence>
<dbReference type="AlphaFoldDB" id="A0A1I5YPX2"/>
<evidence type="ECO:0000256" key="1">
    <source>
        <dbReference type="SAM" id="SignalP"/>
    </source>
</evidence>
<accession>A0A1I5YPX2</accession>
<organism evidence="3 4">
    <name type="scientific">Parafilimonas terrae</name>
    <dbReference type="NCBI Taxonomy" id="1465490"/>
    <lineage>
        <taxon>Bacteria</taxon>
        <taxon>Pseudomonadati</taxon>
        <taxon>Bacteroidota</taxon>
        <taxon>Chitinophagia</taxon>
        <taxon>Chitinophagales</taxon>
        <taxon>Chitinophagaceae</taxon>
        <taxon>Parafilimonas</taxon>
    </lineage>
</organism>
<dbReference type="Proteomes" id="UP000199031">
    <property type="component" value="Unassembled WGS sequence"/>
</dbReference>
<dbReference type="InterPro" id="IPR011460">
    <property type="entry name" value="Lcl_C"/>
</dbReference>
<evidence type="ECO:0000313" key="3">
    <source>
        <dbReference type="EMBL" id="SFQ46334.1"/>
    </source>
</evidence>
<keyword evidence="1" id="KW-0732">Signal</keyword>